<dbReference type="Pfam" id="PF00059">
    <property type="entry name" value="Lectin_C"/>
    <property type="match status" value="1"/>
</dbReference>
<evidence type="ECO:0000313" key="12">
    <source>
        <dbReference type="EMBL" id="OPF19053.1"/>
    </source>
</evidence>
<dbReference type="Pfam" id="PF03160">
    <property type="entry name" value="Calx-beta"/>
    <property type="match status" value="5"/>
</dbReference>
<dbReference type="GO" id="GO:0007156">
    <property type="term" value="P:homophilic cell adhesion via plasma membrane adhesion molecules"/>
    <property type="evidence" value="ECO:0007669"/>
    <property type="project" value="InterPro"/>
</dbReference>
<evidence type="ECO:0000256" key="9">
    <source>
        <dbReference type="SAM" id="MobiDB-lite"/>
    </source>
</evidence>
<evidence type="ECO:0000256" key="1">
    <source>
        <dbReference type="ARBA" id="ARBA00004370"/>
    </source>
</evidence>
<dbReference type="Gene3D" id="2.60.40.60">
    <property type="entry name" value="Cadherins"/>
    <property type="match status" value="2"/>
</dbReference>
<protein>
    <submittedName>
        <fullName evidence="12">Uncharacterized protein</fullName>
    </submittedName>
</protein>
<dbReference type="SMART" id="SM00237">
    <property type="entry name" value="Calx_beta"/>
    <property type="match status" value="5"/>
</dbReference>
<dbReference type="InterPro" id="IPR018511">
    <property type="entry name" value="Hemolysin-typ_Ca-bd_CS"/>
</dbReference>
<keyword evidence="7" id="KW-0813">Transport</keyword>
<dbReference type="PANTHER" id="PTHR11878">
    <property type="entry name" value="SODIUM/CALCIUM EXCHANGER"/>
    <property type="match status" value="1"/>
</dbReference>
<feature type="domain" description="Cadherin" evidence="11">
    <location>
        <begin position="876"/>
        <end position="974"/>
    </location>
</feature>
<dbReference type="CDD" id="cd11304">
    <property type="entry name" value="Cadherin_repeat"/>
    <property type="match status" value="2"/>
</dbReference>
<dbReference type="GO" id="GO:0005509">
    <property type="term" value="F:calcium ion binding"/>
    <property type="evidence" value="ECO:0007669"/>
    <property type="project" value="InterPro"/>
</dbReference>
<evidence type="ECO:0000259" key="10">
    <source>
        <dbReference type="PROSITE" id="PS50041"/>
    </source>
</evidence>
<dbReference type="CDD" id="cd03603">
    <property type="entry name" value="CLECT_VCBS"/>
    <property type="match status" value="1"/>
</dbReference>
<evidence type="ECO:0000256" key="8">
    <source>
        <dbReference type="ARBA" id="ARBA00023136"/>
    </source>
</evidence>
<feature type="region of interest" description="Disordered" evidence="9">
    <location>
        <begin position="2023"/>
        <end position="2047"/>
    </location>
</feature>
<dbReference type="Pfam" id="PF04862">
    <property type="entry name" value="DUF642"/>
    <property type="match status" value="1"/>
</dbReference>
<dbReference type="PANTHER" id="PTHR11878:SF65">
    <property type="entry name" value="NA_CA-EXCHANGE PROTEIN, ISOFORM G"/>
    <property type="match status" value="1"/>
</dbReference>
<dbReference type="PROSITE" id="PS50041">
    <property type="entry name" value="C_TYPE_LECTIN_2"/>
    <property type="match status" value="1"/>
</dbReference>
<dbReference type="SMART" id="SM00034">
    <property type="entry name" value="CLECT"/>
    <property type="match status" value="1"/>
</dbReference>
<sequence length="2906" mass="306454">MSNDYSLLFDGTDDYVSIPHSSNAVTIAIIDDDIPKPGTLAFSNAQFTVNEDGTPVNVVIINRTGGSDGQVGATIALSDGTAKRPNDYPNNSIPVIFNNGETSKTITIPIVDDLQFEGSETLDLTLTNATGGATIGAQDKATLTIVDNEVNQVIILDEGQTKLINNAVLKAVETNKLPTEIIYTLTDLPDNGQLILNNPTGKALSFDGGSDYVNLPASAIGGAITVEAWVYAKDSHRYWQRIIDLGNGRINNNIVLGWYGSSGQMFMENYQGSSTIKIITNEIFPENQWTHVAAVTNSNGNAYIYWNGQIKASGNIYPVVNTIRYNQYIGKSNWVPPDADFYGVFDEVRIWNKARTQAEIQADINRQLTGNETGLVGYWNFNEGSGNTVTDLTNNHNNGTIYGATWTTGIVPTSTTLKLGDTFSQADIDNGLLTYQHNGSETTSDNFKFTLADVKNEFQVNTYTTNNQGFNDNYHQSSTTALKDGGFVIVWSSQGQDGSDWGIYGQRYDINSNKIGSEFQINTYTQNAQYNPSITALNSGGFVVVWASKLQDGSGNPIYGQRYDTNGNKVGSEFQISTYTQDTQWWEPYPSVTTLNDGGFFVTWASESGDVDGNIYGQRYGANGNKVGTNFPINTYTSGIQIQAAAITLNNGDLIVAWQSYPQNNGHWGLYGQRYDNNGNKLGNQFQIHSSPYYDCSGPKIAVLTDGGFVVTYESGNWNGNGIDGSGYGVHGQKFDSTGNKIGSEFLINTYTTGNQFYKSVTALGNGGFVVVWQSQNQDGSGYGIYGQQFDANCNKIGNEFAINQYTANNQWFPAITTLADGSSVIITWTSENQDGSENGIYVQKFNTSDPPISTFNITINNVNESPTNIQISKNTIDENSPNGTVIGTFNTTDPDVNNTFTYSLVDNANGRFAINGNQLIVADGTKLDYETNQKHAITIRTQDQGGLTYDKSFDINLIDVADSSVIAFSQPNYSVKEDGTPITEITLNRSINTQGQVSVTVTPSNGTATSPLDYNNTPITVTFANGEPQKTITIPIVDDIQFEGNETINITLTNATGAATIGTQDKATLTIVDNEVNQGITLDEGQTKLINNTVLKAFETSKQPTDIIYTLTDLPDNGQLILNEKPLVNNIFSNGKFEESSINFNPYFVTLGNGSSAINSWTVVQNNVDYFSSGGSDGGGFIDLNGDNGAGAIRHTPINTVIGETYLLSLNISGSNGGGSLPIKRIRVSVAGQSIDFSFNAGLGSYETNTWETKTFKFTAIDTLTTLKIASLSTESKNRYRGPCIDNISINNTFSQSDIDNGLLTYQHNGSETTSDHFKFTVNDGTITSSETAFNITINNFNDAPTAIQLSKTNIEENSPNGTVIGTLNTTDLDVNDTFTYSLVDNAGGRFAINSNQLIVADGSKLDYETNQKHTITIRTQDQGGLTYDKSFDINLIDVADSGVIAFSQPNYSVKEDGTPITEITLNRSINTQGQVSVTVTPSNGTATSPLDYNNAPIKVTFADGETEKTITIPIVKDTGYEGNETLNLTLSNPTNGATLGTQKTAILTIVDTPITYYLTTVTTWTDAQVQAQAMGGNLVTINDAAENQFLVNAFGGNELFWIGFTDAVQEGNWQWINGEPVTYTNWASGEPNNSGNEDYASLNWGGIGRWNDYRNDYHYSRGIIEVLNGTSTISITDATINESQNQATVTVKLTGISRQTFTVDYSTNDGTAKAGQDYTAVNGTLTFNAGESQKTITIPINNDSNYEGNETLTLNLSNPISGAVLGTSTATITIIDNDVSSNPTEGDDTLYGTPGNDTIDGLGGNDQIFGLAANDNLLGGIGNDTLNPGLGIDTVNGNDGSDLLLLDYSTLTSNITSTNTGTSGTITTTNNSVTYTNIEAMNVQGGSGNDTIYGTSGNDTIFGNGGADYLIGGDGNDSLDGGAGNDTLYGGAGDDTLNGGVGDDSFNLGVINLSSTGTVIGGDGDDIFIFYGPYTGIIDGGGGNDRIDIAPGYSGNIIFPATITGIESVIVPGSGGDDYLIGDDGNDSLDGQGGNDTLEGRGGNDNLLGGTGNDVIYTGLGIDTVDGGEGIDHLIVDYSSLTTPVSSIYSNGSGSINTTDNQVGYARIDKLTLITGSNQDFLAGTTGSDSLDGQAGNDTLLGVDSHSLTPGLNEIDTMTGGTGSDRFILGDESWWSYDDRNHSSNGATDYALIQDFSSIEDDIVQLHGDKSYYRLETVNNDTHLYLDQPVGEPDELIAIFANLTGLELNSAAFVFIAAAIELPQVSLAVNPSNVNENGSPNLIYTLTRTGDKTNSLTVNFNVSGTATFSNDYTRSGGNSFSATAGSITFLAGSSTATLTLNPTADNIVEPHETIGITLTSGTSYTIGTTATVTGTISNDDGDPNNNELIGGSGNDSLGGLAGNDTIIGNAGNDTLNGGAGVDSLIGNAGNDTYIIDDLNDVIVENANEGTDTVQTSINFDLTATNLENITLLGTDNLNATGNGFNNTLIGNDGNNLLQGLAGNDNLDGKAGNDTLVGGAGNDTYTIDAGDTIVENANEGTDAVKAGFSYILANTLENLTLLATGNIDGTGNNSNNGLTGNNGNNRLEGLAGNDNLNGGLGNDTLVGGSGNDNYTIDGGDTLIENLNEGTDTVTASFTYTLGDNLENLNLSGNAAINGTGNTLNNSLNGNSGNNLLLGLEGNDSLDGKAGNDTLEGGAGDDTYTIDVGDTITENANAGTDTVKVGFASYTLTANFENLTLTGTLAINGTGNSSNNLLTGNNAANTLTGLDGNDTLLGGSGNDTLVGGNGNDVLTGGSGLEQFVLNAPGTGIDSITDFKVIDDTLVVSASQFGGGLTVGTAIDSSQFRIGAGATTATTADHRFIYNSTNGALFFDADGSATTAMAIQLATLSPQLALTAGDFIVGV</sequence>
<evidence type="ECO:0000256" key="4">
    <source>
        <dbReference type="ARBA" id="ARBA00022737"/>
    </source>
</evidence>
<dbReference type="SUPFAM" id="SSF49899">
    <property type="entry name" value="Concanavalin A-like lectins/glucanases"/>
    <property type="match status" value="1"/>
</dbReference>
<accession>A0A1V4BWN5</accession>
<feature type="region of interest" description="Disordered" evidence="9">
    <location>
        <begin position="2571"/>
        <end position="2591"/>
    </location>
</feature>
<dbReference type="InterPro" id="IPR011049">
    <property type="entry name" value="Serralysin-like_metalloprot_C"/>
</dbReference>
<dbReference type="PRINTS" id="PR01488">
    <property type="entry name" value="RTXTOXINA"/>
</dbReference>
<feature type="domain" description="Cadherin" evidence="11">
    <location>
        <begin position="1348"/>
        <end position="1453"/>
    </location>
</feature>
<dbReference type="GO" id="GO:0005576">
    <property type="term" value="C:extracellular region"/>
    <property type="evidence" value="ECO:0007669"/>
    <property type="project" value="InterPro"/>
</dbReference>
<dbReference type="InterPro" id="IPR001304">
    <property type="entry name" value="C-type_lectin-like"/>
</dbReference>
<dbReference type="PRINTS" id="PR00313">
    <property type="entry name" value="CABNDNGRPT"/>
</dbReference>
<dbReference type="Gene3D" id="3.10.100.10">
    <property type="entry name" value="Mannose-Binding Protein A, subunit A"/>
    <property type="match status" value="1"/>
</dbReference>
<dbReference type="InterPro" id="IPR038081">
    <property type="entry name" value="CalX-like_sf"/>
</dbReference>
<dbReference type="InterPro" id="IPR002126">
    <property type="entry name" value="Cadherin-like_dom"/>
</dbReference>
<dbReference type="SUPFAM" id="SSF56436">
    <property type="entry name" value="C-type lectin-like"/>
    <property type="match status" value="1"/>
</dbReference>
<comment type="caution">
    <text evidence="12">The sequence shown here is derived from an EMBL/GenBank/DDBJ whole genome shotgun (WGS) entry which is preliminary data.</text>
</comment>
<dbReference type="PROSITE" id="PS50268">
    <property type="entry name" value="CADHERIN_2"/>
    <property type="match status" value="2"/>
</dbReference>
<evidence type="ECO:0000256" key="6">
    <source>
        <dbReference type="ARBA" id="ARBA00023026"/>
    </source>
</evidence>
<dbReference type="SUPFAM" id="SSF141072">
    <property type="entry name" value="CalX-like"/>
    <property type="match status" value="5"/>
</dbReference>
<keyword evidence="6" id="KW-0843">Virulence</keyword>
<reference evidence="12 13" key="1">
    <citation type="submission" date="2017-02" db="EMBL/GenBank/DDBJ databases">
        <title>Genome sequence of Microcystis aeruginosa KW.</title>
        <authorList>
            <person name="Oh H.-M."/>
            <person name="Ahn C.-Y."/>
            <person name="Jeong H."/>
            <person name="Srivastava A."/>
            <person name="Lee H.-G."/>
            <person name="Kang S.-R."/>
        </authorList>
    </citation>
    <scope>NUCLEOTIDE SEQUENCE [LARGE SCALE GENOMIC DNA]</scope>
    <source>
        <strain evidence="12 13">KW</strain>
    </source>
</reference>
<dbReference type="InterPro" id="IPR016187">
    <property type="entry name" value="CTDL_fold"/>
</dbReference>
<dbReference type="GO" id="GO:0030001">
    <property type="term" value="P:metal ion transport"/>
    <property type="evidence" value="ECO:0007669"/>
    <property type="project" value="TreeGrafter"/>
</dbReference>
<keyword evidence="4" id="KW-0677">Repeat</keyword>
<keyword evidence="2" id="KW-0800">Toxin</keyword>
<name>A0A1V4BWN5_MICAE</name>
<dbReference type="Gene3D" id="2.60.40.2030">
    <property type="match status" value="5"/>
</dbReference>
<dbReference type="SMART" id="SM00112">
    <property type="entry name" value="CA"/>
    <property type="match status" value="2"/>
</dbReference>
<comment type="subcellular location">
    <subcellularLocation>
        <location evidence="1">Membrane</location>
    </subcellularLocation>
</comment>
<dbReference type="GO" id="GO:0007154">
    <property type="term" value="P:cell communication"/>
    <property type="evidence" value="ECO:0007669"/>
    <property type="project" value="InterPro"/>
</dbReference>
<keyword evidence="8" id="KW-0472">Membrane</keyword>
<dbReference type="InterPro" id="IPR003995">
    <property type="entry name" value="RTX_toxin_determinant-A"/>
</dbReference>
<evidence type="ECO:0000256" key="7">
    <source>
        <dbReference type="ARBA" id="ARBA00023065"/>
    </source>
</evidence>
<dbReference type="RefSeq" id="WP_139374390.1">
    <property type="nucleotide sequence ID" value="NZ_MVGR01000003.1"/>
</dbReference>
<dbReference type="PROSITE" id="PS00330">
    <property type="entry name" value="HEMOLYSIN_CALCIUM"/>
    <property type="match status" value="8"/>
</dbReference>
<dbReference type="InterPro" id="IPR015919">
    <property type="entry name" value="Cadherin-like_sf"/>
</dbReference>
<dbReference type="InterPro" id="IPR034007">
    <property type="entry name" value="CTLD_bac"/>
</dbReference>
<keyword evidence="5" id="KW-0106">Calcium</keyword>
<keyword evidence="3" id="KW-0732">Signal</keyword>
<proteinExistence type="predicted"/>
<dbReference type="Proteomes" id="UP000189835">
    <property type="component" value="Unassembled WGS sequence"/>
</dbReference>
<dbReference type="Pfam" id="PF00028">
    <property type="entry name" value="Cadherin"/>
    <property type="match status" value="2"/>
</dbReference>
<feature type="domain" description="C-type lectin" evidence="10">
    <location>
        <begin position="1558"/>
        <end position="1654"/>
    </location>
</feature>
<dbReference type="SUPFAM" id="SSF49313">
    <property type="entry name" value="Cadherin-like"/>
    <property type="match status" value="2"/>
</dbReference>
<dbReference type="InterPro" id="IPR003644">
    <property type="entry name" value="Calx_beta"/>
</dbReference>
<keyword evidence="7" id="KW-0406">Ion transport</keyword>
<dbReference type="Pfam" id="PF00353">
    <property type="entry name" value="HemolysinCabind"/>
    <property type="match status" value="10"/>
</dbReference>
<dbReference type="GO" id="GO:0016020">
    <property type="term" value="C:membrane"/>
    <property type="evidence" value="ECO:0007669"/>
    <property type="project" value="UniProtKB-SubCell"/>
</dbReference>
<gene>
    <name evidence="12" type="ORF">B1L04_06535</name>
</gene>
<evidence type="ECO:0000256" key="3">
    <source>
        <dbReference type="ARBA" id="ARBA00022729"/>
    </source>
</evidence>
<dbReference type="GO" id="GO:0090729">
    <property type="term" value="F:toxin activity"/>
    <property type="evidence" value="ECO:0007669"/>
    <property type="project" value="UniProtKB-KW"/>
</dbReference>
<evidence type="ECO:0000256" key="2">
    <source>
        <dbReference type="ARBA" id="ARBA00022656"/>
    </source>
</evidence>
<dbReference type="InterPro" id="IPR051171">
    <property type="entry name" value="CaCA"/>
</dbReference>
<dbReference type="EMBL" id="MVGR01000003">
    <property type="protein sequence ID" value="OPF19053.1"/>
    <property type="molecule type" value="Genomic_DNA"/>
</dbReference>
<dbReference type="Pfam" id="PF16184">
    <property type="entry name" value="Cadherin_3"/>
    <property type="match status" value="2"/>
</dbReference>
<dbReference type="InterPro" id="IPR006946">
    <property type="entry name" value="DGR2-like_dom"/>
</dbReference>
<evidence type="ECO:0000313" key="13">
    <source>
        <dbReference type="Proteomes" id="UP000189835"/>
    </source>
</evidence>
<dbReference type="InterPro" id="IPR001343">
    <property type="entry name" value="Hemolysn_Ca-bd"/>
</dbReference>
<evidence type="ECO:0000256" key="5">
    <source>
        <dbReference type="ARBA" id="ARBA00022837"/>
    </source>
</evidence>
<organism evidence="12 13">
    <name type="scientific">Microcystis aeruginosa KW</name>
    <dbReference type="NCBI Taxonomy" id="1960155"/>
    <lineage>
        <taxon>Bacteria</taxon>
        <taxon>Bacillati</taxon>
        <taxon>Cyanobacteriota</taxon>
        <taxon>Cyanophyceae</taxon>
        <taxon>Oscillatoriophycideae</taxon>
        <taxon>Chroococcales</taxon>
        <taxon>Microcystaceae</taxon>
        <taxon>Microcystis</taxon>
    </lineage>
</organism>
<dbReference type="SUPFAM" id="SSF51120">
    <property type="entry name" value="beta-Roll"/>
    <property type="match status" value="9"/>
</dbReference>
<dbReference type="InterPro" id="IPR013320">
    <property type="entry name" value="ConA-like_dom_sf"/>
</dbReference>
<dbReference type="InterPro" id="IPR016186">
    <property type="entry name" value="C-type_lectin-like/link_sf"/>
</dbReference>
<evidence type="ECO:0000259" key="11">
    <source>
        <dbReference type="PROSITE" id="PS50268"/>
    </source>
</evidence>
<dbReference type="Gene3D" id="2.150.10.10">
    <property type="entry name" value="Serralysin-like metalloprotease, C-terminal"/>
    <property type="match status" value="6"/>
</dbReference>
<dbReference type="Pfam" id="PF13385">
    <property type="entry name" value="Laminin_G_3"/>
    <property type="match status" value="1"/>
</dbReference>